<evidence type="ECO:0000256" key="3">
    <source>
        <dbReference type="SAM" id="SignalP"/>
    </source>
</evidence>
<feature type="compositionally biased region" description="Gly residues" evidence="1">
    <location>
        <begin position="311"/>
        <end position="337"/>
    </location>
</feature>
<dbReference type="SUPFAM" id="SSF50494">
    <property type="entry name" value="Trypsin-like serine proteases"/>
    <property type="match status" value="1"/>
</dbReference>
<name>A0AB73TA30_9FIRM</name>
<feature type="domain" description="FHA" evidence="4">
    <location>
        <begin position="387"/>
        <end position="434"/>
    </location>
</feature>
<protein>
    <submittedName>
        <fullName evidence="5">Trypsin-like peptidase</fullName>
    </submittedName>
</protein>
<dbReference type="InterPro" id="IPR009003">
    <property type="entry name" value="Peptidase_S1_PA"/>
</dbReference>
<feature type="transmembrane region" description="Helical" evidence="2">
    <location>
        <begin position="251"/>
        <end position="268"/>
    </location>
</feature>
<comment type="caution">
    <text evidence="5">The sequence shown here is derived from an EMBL/GenBank/DDBJ whole genome shotgun (WGS) entry which is preliminary data.</text>
</comment>
<feature type="region of interest" description="Disordered" evidence="1">
    <location>
        <begin position="275"/>
        <end position="337"/>
    </location>
</feature>
<keyword evidence="2" id="KW-1133">Transmembrane helix</keyword>
<feature type="compositionally biased region" description="Polar residues" evidence="1">
    <location>
        <begin position="288"/>
        <end position="305"/>
    </location>
</feature>
<dbReference type="InterPro" id="IPR000253">
    <property type="entry name" value="FHA_dom"/>
</dbReference>
<dbReference type="EMBL" id="QGGY01000001">
    <property type="protein sequence ID" value="PWJ78945.1"/>
    <property type="molecule type" value="Genomic_DNA"/>
</dbReference>
<gene>
    <name evidence="5" type="ORF">C7383_101321</name>
</gene>
<keyword evidence="3" id="KW-0732">Signal</keyword>
<dbReference type="PROSITE" id="PS50006">
    <property type="entry name" value="FHA_DOMAIN"/>
    <property type="match status" value="1"/>
</dbReference>
<dbReference type="Pfam" id="PF13365">
    <property type="entry name" value="Trypsin_2"/>
    <property type="match status" value="1"/>
</dbReference>
<dbReference type="SUPFAM" id="SSF49879">
    <property type="entry name" value="SMAD/FHA domain"/>
    <property type="match status" value="1"/>
</dbReference>
<feature type="signal peptide" evidence="3">
    <location>
        <begin position="1"/>
        <end position="29"/>
    </location>
</feature>
<proteinExistence type="predicted"/>
<dbReference type="Proteomes" id="UP000245412">
    <property type="component" value="Unassembled WGS sequence"/>
</dbReference>
<evidence type="ECO:0000256" key="1">
    <source>
        <dbReference type="SAM" id="MobiDB-lite"/>
    </source>
</evidence>
<evidence type="ECO:0000256" key="2">
    <source>
        <dbReference type="SAM" id="Phobius"/>
    </source>
</evidence>
<accession>A0AB73TA30</accession>
<dbReference type="CDD" id="cd00060">
    <property type="entry name" value="FHA"/>
    <property type="match status" value="1"/>
</dbReference>
<keyword evidence="6" id="KW-1185">Reference proteome</keyword>
<evidence type="ECO:0000313" key="5">
    <source>
        <dbReference type="EMBL" id="PWJ78945.1"/>
    </source>
</evidence>
<organism evidence="5 6">
    <name type="scientific">Murimonas intestini</name>
    <dbReference type="NCBI Taxonomy" id="1337051"/>
    <lineage>
        <taxon>Bacteria</taxon>
        <taxon>Bacillati</taxon>
        <taxon>Bacillota</taxon>
        <taxon>Clostridia</taxon>
        <taxon>Lachnospirales</taxon>
        <taxon>Lachnospiraceae</taxon>
        <taxon>Murimonas</taxon>
    </lineage>
</organism>
<dbReference type="SMART" id="SM00240">
    <property type="entry name" value="FHA"/>
    <property type="match status" value="1"/>
</dbReference>
<dbReference type="Gene3D" id="2.40.10.120">
    <property type="match status" value="1"/>
</dbReference>
<keyword evidence="2" id="KW-0812">Transmembrane</keyword>
<dbReference type="RefSeq" id="WP_187374090.1">
    <property type="nucleotide sequence ID" value="NZ_CABJAT010000001.1"/>
</dbReference>
<feature type="chain" id="PRO_5044504096" evidence="3">
    <location>
        <begin position="30"/>
        <end position="471"/>
    </location>
</feature>
<keyword evidence="2" id="KW-0472">Membrane</keyword>
<evidence type="ECO:0000259" key="4">
    <source>
        <dbReference type="PROSITE" id="PS50006"/>
    </source>
</evidence>
<dbReference type="InterPro" id="IPR008984">
    <property type="entry name" value="SMAD_FHA_dom_sf"/>
</dbReference>
<dbReference type="Pfam" id="PF00498">
    <property type="entry name" value="FHA"/>
    <property type="match status" value="1"/>
</dbReference>
<reference evidence="5 6" key="1">
    <citation type="submission" date="2018-05" db="EMBL/GenBank/DDBJ databases">
        <authorList>
            <person name="Goeker M."/>
            <person name="Huntemann M."/>
            <person name="Clum A."/>
            <person name="Pillay M."/>
            <person name="Palaniappan K."/>
            <person name="Varghese N."/>
            <person name="Mikhailova N."/>
            <person name="Stamatis D."/>
            <person name="Reddy T."/>
            <person name="Daum C."/>
            <person name="Shapiro N."/>
            <person name="Ivanova N."/>
            <person name="Kyrpides N."/>
            <person name="Woyke T."/>
        </authorList>
    </citation>
    <scope>NUCLEOTIDE SEQUENCE [LARGE SCALE GENOMIC DNA]</scope>
    <source>
        <strain evidence="5 6">DSM 26524</strain>
    </source>
</reference>
<sequence>MKKDKNKRAVCLMCVLAAVLLAVPGRVSAKGSPGDARGAVVRIVAEGADMITSASGFAIGQKGSAAQYFVTSKAAIEDSSACYAVLDHLYDQQGNVGSIVPLTQIWSDGGLDLAILKSDNALQRFTPVCVSTGKNVKKGDQVYMMGYYLTQDNSQSSGANDVIMEANAVSELNAGNLGGSSSMLFEEDITLDLLGGPVIDENGNAAGVFTLGIDNSGYVARAVYGEEVIAAAKRAGVDVWSSSEGQASGEYWGIIVIVAAAAVGSWLWRRRRGTGKKQYNRHDAEASLNRNQNGTAGVQGNSGQAFHNAGAGMGSGSGTGIGNGPGAGTGGAPGNGMGGEARMPVEGIPPAPQNVVMGGYQNPEYVPVLTGVRGYFLNNSVPVKDAIRIGRDSRRCHLIYPEKEPGISSLHCEVINMGGTANLIDRGSTYGTYLADGTRLGPNQPYALRPGAEFYIGTKGNAFRVDNCRKK</sequence>
<evidence type="ECO:0000313" key="6">
    <source>
        <dbReference type="Proteomes" id="UP000245412"/>
    </source>
</evidence>
<dbReference type="Gene3D" id="2.60.200.20">
    <property type="match status" value="1"/>
</dbReference>
<dbReference type="AlphaFoldDB" id="A0AB73TA30"/>